<organism evidence="1 2">
    <name type="scientific">Paenibacillus aurantiacus</name>
    <dbReference type="NCBI Taxonomy" id="1936118"/>
    <lineage>
        <taxon>Bacteria</taxon>
        <taxon>Bacillati</taxon>
        <taxon>Bacillota</taxon>
        <taxon>Bacilli</taxon>
        <taxon>Bacillales</taxon>
        <taxon>Paenibacillaceae</taxon>
        <taxon>Paenibacillus</taxon>
    </lineage>
</organism>
<gene>
    <name evidence="1" type="ORF">ACFFSY_09940</name>
</gene>
<protein>
    <submittedName>
        <fullName evidence="1">Uncharacterized protein</fullName>
    </submittedName>
</protein>
<sequence length="63" mass="6991">MKRTIDVRMVIAQLGLEHKYPELRSHLDGRVANGAMDCGRRQCASLYAEARVQECPNVMGSTG</sequence>
<dbReference type="EMBL" id="JBHMDO010000017">
    <property type="protein sequence ID" value="MFB9326232.1"/>
    <property type="molecule type" value="Genomic_DNA"/>
</dbReference>
<comment type="caution">
    <text evidence="1">The sequence shown here is derived from an EMBL/GenBank/DDBJ whole genome shotgun (WGS) entry which is preliminary data.</text>
</comment>
<dbReference type="RefSeq" id="WP_377493314.1">
    <property type="nucleotide sequence ID" value="NZ_JBHMDO010000017.1"/>
</dbReference>
<evidence type="ECO:0000313" key="2">
    <source>
        <dbReference type="Proteomes" id="UP001589747"/>
    </source>
</evidence>
<proteinExistence type="predicted"/>
<keyword evidence="2" id="KW-1185">Reference proteome</keyword>
<name>A0ABV5KLW3_9BACL</name>
<dbReference type="Proteomes" id="UP001589747">
    <property type="component" value="Unassembled WGS sequence"/>
</dbReference>
<accession>A0ABV5KLW3</accession>
<evidence type="ECO:0000313" key="1">
    <source>
        <dbReference type="EMBL" id="MFB9326232.1"/>
    </source>
</evidence>
<reference evidence="1 2" key="1">
    <citation type="submission" date="2024-09" db="EMBL/GenBank/DDBJ databases">
        <authorList>
            <person name="Sun Q."/>
            <person name="Mori K."/>
        </authorList>
    </citation>
    <scope>NUCLEOTIDE SEQUENCE [LARGE SCALE GENOMIC DNA]</scope>
    <source>
        <strain evidence="1 2">TISTR 2452</strain>
    </source>
</reference>